<keyword evidence="1" id="KW-0812">Transmembrane</keyword>
<proteinExistence type="predicted"/>
<organism evidence="2 3">
    <name type="scientific">Leucocoprinus birnbaumii</name>
    <dbReference type="NCBI Taxonomy" id="56174"/>
    <lineage>
        <taxon>Eukaryota</taxon>
        <taxon>Fungi</taxon>
        <taxon>Dikarya</taxon>
        <taxon>Basidiomycota</taxon>
        <taxon>Agaricomycotina</taxon>
        <taxon>Agaricomycetes</taxon>
        <taxon>Agaricomycetidae</taxon>
        <taxon>Agaricales</taxon>
        <taxon>Agaricineae</taxon>
        <taxon>Agaricaceae</taxon>
        <taxon>Leucocoprinus</taxon>
    </lineage>
</organism>
<keyword evidence="1" id="KW-1133">Transmembrane helix</keyword>
<sequence>MTYTLEEVYDALEQEQLCNIGILIGTLLTGGMLSLGVFLHFSVVPNSKKGSIASTSSPASICYHTPSPCDRNLNRDNTPIQRIHDFLHSLDPKPGKQGWHPVGLPRQSSTRSCRWFDRWTACVAVLQNAKIAATVRVESTEMAKYTLDISRIPMGFNKRSSDLLAPSDALEETALLSNAMLNAYATMFIAVRLLKHKKSLMVSIAREQVKSSRHLEHIVRIFLESAAINVPIAIVTAVGVSSNSVLGSIMTTIMFTCQTLSSIIIIHQVIEGRESSSRNEELSTLKFRVTEGEQPSISDQSKATLTMIDAGAQNV</sequence>
<feature type="transmembrane region" description="Helical" evidence="1">
    <location>
        <begin position="221"/>
        <end position="240"/>
    </location>
</feature>
<dbReference type="EMBL" id="JANIEX010000232">
    <property type="protein sequence ID" value="KAJ3570553.1"/>
    <property type="molecule type" value="Genomic_DNA"/>
</dbReference>
<gene>
    <name evidence="2" type="ORF">NP233_g4331</name>
</gene>
<dbReference type="Proteomes" id="UP001213000">
    <property type="component" value="Unassembled WGS sequence"/>
</dbReference>
<keyword evidence="3" id="KW-1185">Reference proteome</keyword>
<dbReference type="AlphaFoldDB" id="A0AAD5YXB6"/>
<reference evidence="2" key="1">
    <citation type="submission" date="2022-07" db="EMBL/GenBank/DDBJ databases">
        <title>Genome Sequence of Leucocoprinus birnbaumii.</title>
        <authorList>
            <person name="Buettner E."/>
        </authorList>
    </citation>
    <scope>NUCLEOTIDE SEQUENCE</scope>
    <source>
        <strain evidence="2">VT141</strain>
    </source>
</reference>
<comment type="caution">
    <text evidence="2">The sequence shown here is derived from an EMBL/GenBank/DDBJ whole genome shotgun (WGS) entry which is preliminary data.</text>
</comment>
<evidence type="ECO:0000313" key="2">
    <source>
        <dbReference type="EMBL" id="KAJ3570553.1"/>
    </source>
</evidence>
<feature type="transmembrane region" description="Helical" evidence="1">
    <location>
        <begin position="20"/>
        <end position="41"/>
    </location>
</feature>
<evidence type="ECO:0000256" key="1">
    <source>
        <dbReference type="SAM" id="Phobius"/>
    </source>
</evidence>
<evidence type="ECO:0000313" key="3">
    <source>
        <dbReference type="Proteomes" id="UP001213000"/>
    </source>
</evidence>
<protein>
    <submittedName>
        <fullName evidence="2">Uncharacterized protein</fullName>
    </submittedName>
</protein>
<name>A0AAD5YXB6_9AGAR</name>
<accession>A0AAD5YXB6</accession>
<feature type="transmembrane region" description="Helical" evidence="1">
    <location>
        <begin position="246"/>
        <end position="270"/>
    </location>
</feature>
<keyword evidence="1" id="KW-0472">Membrane</keyword>